<dbReference type="EMBL" id="AK373073">
    <property type="protein sequence ID" value="BAK04270.1"/>
    <property type="molecule type" value="mRNA"/>
</dbReference>
<evidence type="ECO:0000313" key="2">
    <source>
        <dbReference type="EMBL" id="BAK04270.1"/>
    </source>
</evidence>
<dbReference type="AlphaFoldDB" id="F2EA98"/>
<keyword evidence="1" id="KW-1133">Transmembrane helix</keyword>
<keyword evidence="1" id="KW-0472">Membrane</keyword>
<sequence length="59" mass="6707">NVLEKLATKELCKHYTKESTLSVGLVAFTIYMVHMGYGRLYRWKGEGTCCVLQKGSNLH</sequence>
<keyword evidence="1" id="KW-0812">Transmembrane</keyword>
<protein>
    <submittedName>
        <fullName evidence="2">Predicted protein</fullName>
    </submittedName>
</protein>
<feature type="non-terminal residue" evidence="2">
    <location>
        <position position="1"/>
    </location>
</feature>
<name>F2EA98_HORVV</name>
<reference evidence="2" key="1">
    <citation type="journal article" date="2011" name="Plant Physiol.">
        <title>Comprehensive sequence analysis of 24,783 barley full-length cDNAs derived from 12 clone libraries.</title>
        <authorList>
            <person name="Matsumoto T."/>
            <person name="Tanaka T."/>
            <person name="Sakai H."/>
            <person name="Amano N."/>
            <person name="Kanamori H."/>
            <person name="Kurita K."/>
            <person name="Kikuta A."/>
            <person name="Kamiya K."/>
            <person name="Yamamoto M."/>
            <person name="Ikawa H."/>
            <person name="Fujii N."/>
            <person name="Hori K."/>
            <person name="Itoh T."/>
            <person name="Sato K."/>
        </authorList>
    </citation>
    <scope>NUCLEOTIDE SEQUENCE</scope>
    <source>
        <tissue evidence="2">Seed</tissue>
    </source>
</reference>
<organism evidence="2">
    <name type="scientific">Hordeum vulgare subsp. vulgare</name>
    <name type="common">Domesticated barley</name>
    <dbReference type="NCBI Taxonomy" id="112509"/>
    <lineage>
        <taxon>Eukaryota</taxon>
        <taxon>Viridiplantae</taxon>
        <taxon>Streptophyta</taxon>
        <taxon>Embryophyta</taxon>
        <taxon>Tracheophyta</taxon>
        <taxon>Spermatophyta</taxon>
        <taxon>Magnoliopsida</taxon>
        <taxon>Liliopsida</taxon>
        <taxon>Poales</taxon>
        <taxon>Poaceae</taxon>
        <taxon>BOP clade</taxon>
        <taxon>Pooideae</taxon>
        <taxon>Triticodae</taxon>
        <taxon>Triticeae</taxon>
        <taxon>Hordeinae</taxon>
        <taxon>Hordeum</taxon>
    </lineage>
</organism>
<proteinExistence type="evidence at transcript level"/>
<feature type="transmembrane region" description="Helical" evidence="1">
    <location>
        <begin position="20"/>
        <end position="37"/>
    </location>
</feature>
<evidence type="ECO:0000256" key="1">
    <source>
        <dbReference type="SAM" id="Phobius"/>
    </source>
</evidence>
<accession>F2EA98</accession>